<keyword evidence="1" id="KW-0560">Oxidoreductase</keyword>
<dbReference type="EC" id="1.11.1.9" evidence="1"/>
<accession>F1CIU9</accession>
<keyword evidence="1" id="KW-0575">Peroxidase</keyword>
<evidence type="ECO:0000313" key="1">
    <source>
        <dbReference type="EMBL" id="ADY39480.1"/>
    </source>
</evidence>
<dbReference type="EMBL" id="HQ288055">
    <property type="protein sequence ID" value="ADY39480.1"/>
    <property type="molecule type" value="mRNA"/>
</dbReference>
<organism evidence="1">
    <name type="scientific">Hottentotta judaicus</name>
    <name type="common">Black scorpion</name>
    <name type="synonym">Buthotus judaicus</name>
    <dbReference type="NCBI Taxonomy" id="6863"/>
    <lineage>
        <taxon>Eukaryota</taxon>
        <taxon>Metazoa</taxon>
        <taxon>Ecdysozoa</taxon>
        <taxon>Arthropoda</taxon>
        <taxon>Chelicerata</taxon>
        <taxon>Arachnida</taxon>
        <taxon>Scorpiones</taxon>
        <taxon>Buthida</taxon>
        <taxon>Buthoidea</taxon>
        <taxon>Buthidae</taxon>
        <taxon>Hottentotta</taxon>
    </lineage>
</organism>
<protein>
    <submittedName>
        <fullName evidence="1">Putative selenium-dependant glutathione peroxidase</fullName>
        <ecNumber evidence="1">1.11.1.9</ecNumber>
    </submittedName>
</protein>
<dbReference type="AlphaFoldDB" id="F1CIU9"/>
<reference evidence="1" key="1">
    <citation type="journal article" date="2011" name="Toxicon">
        <title>The tale of a resting gland: transcriptome of a replete venom gland from the scorpion Hottentotta judaicus.</title>
        <authorList>
            <person name="Morgenstern D."/>
            <person name="Rohde B.H."/>
            <person name="King G.F."/>
            <person name="Tal T."/>
            <person name="Sher D."/>
            <person name="Zlotkin E."/>
        </authorList>
    </citation>
    <scope>NUCLEOTIDE SEQUENCE</scope>
    <source>
        <tissue evidence="1">Telson</tissue>
    </source>
</reference>
<proteinExistence type="evidence at transcript level"/>
<dbReference type="GO" id="GO:0004602">
    <property type="term" value="F:glutathione peroxidase activity"/>
    <property type="evidence" value="ECO:0007669"/>
    <property type="project" value="UniProtKB-EC"/>
</dbReference>
<sequence length="63" mass="7724">MHILFNLCSIRHEQMLYISGYHLRLEAWIVSCYWFTLTIYQNFLKIPSNISAVHWSIEEFFLR</sequence>
<name>F1CIU9_HOTJU</name>